<keyword evidence="2" id="KW-1185">Reference proteome</keyword>
<organism evidence="1 2">
    <name type="scientific">Thiohalomonas denitrificans</name>
    <dbReference type="NCBI Taxonomy" id="415747"/>
    <lineage>
        <taxon>Bacteria</taxon>
        <taxon>Pseudomonadati</taxon>
        <taxon>Pseudomonadota</taxon>
        <taxon>Gammaproteobacteria</taxon>
        <taxon>Thiohalomonadales</taxon>
        <taxon>Thiohalomonadaceae</taxon>
        <taxon>Thiohalomonas</taxon>
    </lineage>
</organism>
<dbReference type="STRING" id="415747.SAMN03097708_01712"/>
<gene>
    <name evidence="1" type="ORF">SAMN03097708_01712</name>
</gene>
<reference evidence="1 2" key="1">
    <citation type="submission" date="2016-10" db="EMBL/GenBank/DDBJ databases">
        <authorList>
            <person name="de Groot N.N."/>
        </authorList>
    </citation>
    <scope>NUCLEOTIDE SEQUENCE [LARGE SCALE GENOMIC DNA]</scope>
    <source>
        <strain evidence="1 2">HLD2</strain>
    </source>
</reference>
<evidence type="ECO:0000313" key="2">
    <source>
        <dbReference type="Proteomes" id="UP000199648"/>
    </source>
</evidence>
<sequence>MSTPGIASLAYPDRKSFCRESKGGSAHYWRCAGASRWSMQVTGLSAAVIPQRQWPLRQWFYGPARRYYHRPGKVERCAPKPLFYERLDSELRELCFLLHARGLRTTASCEGHHHDRSYFEQLWEALCDEAEAIRGEGLLVTEAECGRSYWFRDPEYRLPWPDFASFLSESQRFQTTGYLGVIVPFSEVAIDERLRKASRRLGNLAPEIDDTMGRRFGGRLYHFLVESADEEQRSRKWRHITHWFRDEMGLTI</sequence>
<proteinExistence type="predicted"/>
<evidence type="ECO:0000313" key="1">
    <source>
        <dbReference type="EMBL" id="SCZ58461.1"/>
    </source>
</evidence>
<dbReference type="AlphaFoldDB" id="A0A1G5QAS2"/>
<protein>
    <submittedName>
        <fullName evidence="1">Uncharacterized protein</fullName>
    </submittedName>
</protein>
<accession>A0A1G5QAS2</accession>
<dbReference type="EMBL" id="FMWD01000004">
    <property type="protein sequence ID" value="SCZ58461.1"/>
    <property type="molecule type" value="Genomic_DNA"/>
</dbReference>
<name>A0A1G5QAS2_9GAMM</name>
<dbReference type="Proteomes" id="UP000199648">
    <property type="component" value="Unassembled WGS sequence"/>
</dbReference>